<dbReference type="AlphaFoldDB" id="A0A383UWQ8"/>
<dbReference type="Proteomes" id="UP000275772">
    <property type="component" value="Unassembled WGS sequence"/>
</dbReference>
<evidence type="ECO:0000256" key="3">
    <source>
        <dbReference type="ARBA" id="ARBA00023125"/>
    </source>
</evidence>
<keyword evidence="3" id="KW-0238">DNA-binding</keyword>
<dbReference type="InterPro" id="IPR011598">
    <property type="entry name" value="bHLH_dom"/>
</dbReference>
<evidence type="ECO:0000256" key="1">
    <source>
        <dbReference type="ARBA" id="ARBA00004123"/>
    </source>
</evidence>
<keyword evidence="2" id="KW-0805">Transcription regulation</keyword>
<gene>
    <name evidence="7" type="ORF">BLGHR1_14810</name>
</gene>
<dbReference type="GO" id="GO:0005634">
    <property type="term" value="C:nucleus"/>
    <property type="evidence" value="ECO:0007669"/>
    <property type="project" value="UniProtKB-SubCell"/>
</dbReference>
<evidence type="ECO:0000313" key="7">
    <source>
        <dbReference type="EMBL" id="SZF04015.1"/>
    </source>
</evidence>
<keyword evidence="5" id="KW-0539">Nucleus</keyword>
<dbReference type="CDD" id="cd11404">
    <property type="entry name" value="bHLHzip_Mlx_like"/>
    <property type="match status" value="1"/>
</dbReference>
<protein>
    <recommendedName>
        <fullName evidence="6">BHLH domain-containing protein</fullName>
    </recommendedName>
</protein>
<proteinExistence type="predicted"/>
<dbReference type="GO" id="GO:0000978">
    <property type="term" value="F:RNA polymerase II cis-regulatory region sequence-specific DNA binding"/>
    <property type="evidence" value="ECO:0007669"/>
    <property type="project" value="TreeGrafter"/>
</dbReference>
<accession>A0A383UWQ8</accession>
<feature type="domain" description="BHLH" evidence="6">
    <location>
        <begin position="377"/>
        <end position="428"/>
    </location>
</feature>
<comment type="subcellular location">
    <subcellularLocation>
        <location evidence="1">Nucleus</location>
    </subcellularLocation>
</comment>
<evidence type="ECO:0000259" key="6">
    <source>
        <dbReference type="PROSITE" id="PS50888"/>
    </source>
</evidence>
<dbReference type="GO" id="GO:0046983">
    <property type="term" value="F:protein dimerization activity"/>
    <property type="evidence" value="ECO:0007669"/>
    <property type="project" value="InterPro"/>
</dbReference>
<dbReference type="Pfam" id="PF00010">
    <property type="entry name" value="HLH"/>
    <property type="match status" value="1"/>
</dbReference>
<evidence type="ECO:0000256" key="5">
    <source>
        <dbReference type="ARBA" id="ARBA00023242"/>
    </source>
</evidence>
<sequence>MLAAQQPIMGSSKPSNLEMPFGYYFDDTGLNYPFPSPPNLAPGPSLLDDNESKILDNFFDGVSSDQFNLELFNLDNASDIGMVLDEFQPTFMGNSSYGQQSQIGLHNGVAGMNYGSINTQLNPNISNVPPASLDVLQAAALLQNVPHGRRPNTVEVSRRNQDTQFLPASEPMRAGATTQSVSRIQPIFQPRSHGGNFINGPVHSDVLFGEHLDEIACNQQTNQSSDIQWGSDANFTSQGFIPHCQQNISVSEAYQLHGVEANLTNTQNQSCDMATLMPIVTVPKTSQQIFNSLIQKNTDNIRDFESNTKRSIEVKEVNEDDVQLNSPTNNNSAKKRKISNKDLVDFSTLEYETSQKRRRSTVGTIAKPTRENLTEEQKRENHIKSEQKRRTLIREGFEDLNDLVPGLQGGGFSKSAVLAQAADWLEELVQGNKILQARIDAIERNI</sequence>
<organism evidence="7 8">
    <name type="scientific">Blumeria hordei</name>
    <name type="common">Barley powdery mildew</name>
    <name type="synonym">Blumeria graminis f. sp. hordei</name>
    <dbReference type="NCBI Taxonomy" id="2867405"/>
    <lineage>
        <taxon>Eukaryota</taxon>
        <taxon>Fungi</taxon>
        <taxon>Dikarya</taxon>
        <taxon>Ascomycota</taxon>
        <taxon>Pezizomycotina</taxon>
        <taxon>Leotiomycetes</taxon>
        <taxon>Erysiphales</taxon>
        <taxon>Erysiphaceae</taxon>
        <taxon>Blumeria</taxon>
    </lineage>
</organism>
<dbReference type="VEuPathDB" id="FungiDB:BLGHR1_14810"/>
<evidence type="ECO:0000256" key="2">
    <source>
        <dbReference type="ARBA" id="ARBA00023015"/>
    </source>
</evidence>
<dbReference type="SUPFAM" id="SSF47459">
    <property type="entry name" value="HLH, helix-loop-helix DNA-binding domain"/>
    <property type="match status" value="1"/>
</dbReference>
<dbReference type="PROSITE" id="PS50888">
    <property type="entry name" value="BHLH"/>
    <property type="match status" value="1"/>
</dbReference>
<dbReference type="EMBL" id="UNSH01000060">
    <property type="protein sequence ID" value="SZF04015.1"/>
    <property type="molecule type" value="Genomic_DNA"/>
</dbReference>
<keyword evidence="4" id="KW-0804">Transcription</keyword>
<dbReference type="Gene3D" id="4.10.280.10">
    <property type="entry name" value="Helix-loop-helix DNA-binding domain"/>
    <property type="match status" value="1"/>
</dbReference>
<dbReference type="PANTHER" id="PTHR15741">
    <property type="entry name" value="BASIC HELIX-LOOP-HELIX ZIP TRANSCRIPTION FACTOR"/>
    <property type="match status" value="1"/>
</dbReference>
<dbReference type="InterPro" id="IPR036638">
    <property type="entry name" value="HLH_DNA-bd_sf"/>
</dbReference>
<dbReference type="InterPro" id="IPR052207">
    <property type="entry name" value="Max-like/E-box_TFs"/>
</dbReference>
<dbReference type="GO" id="GO:0000981">
    <property type="term" value="F:DNA-binding transcription factor activity, RNA polymerase II-specific"/>
    <property type="evidence" value="ECO:0007669"/>
    <property type="project" value="TreeGrafter"/>
</dbReference>
<evidence type="ECO:0000313" key="8">
    <source>
        <dbReference type="Proteomes" id="UP000275772"/>
    </source>
</evidence>
<dbReference type="SMART" id="SM00353">
    <property type="entry name" value="HLH"/>
    <property type="match status" value="1"/>
</dbReference>
<reference evidence="7 8" key="1">
    <citation type="submission" date="2017-11" db="EMBL/GenBank/DDBJ databases">
        <authorList>
            <person name="Kracher B."/>
        </authorList>
    </citation>
    <scope>NUCLEOTIDE SEQUENCE [LARGE SCALE GENOMIC DNA]</scope>
    <source>
        <strain evidence="7 8">RACE1</strain>
    </source>
</reference>
<name>A0A383UWQ8_BLUHO</name>
<evidence type="ECO:0000256" key="4">
    <source>
        <dbReference type="ARBA" id="ARBA00023163"/>
    </source>
</evidence>
<dbReference type="PANTHER" id="PTHR15741:SF27">
    <property type="entry name" value="TRANSCRIPTION FACTOR AP-4"/>
    <property type="match status" value="1"/>
</dbReference>